<organism evidence="8 9">
    <name type="scientific">Nocardioides aurantiacus</name>
    <dbReference type="NCBI Taxonomy" id="86796"/>
    <lineage>
        <taxon>Bacteria</taxon>
        <taxon>Bacillati</taxon>
        <taxon>Actinomycetota</taxon>
        <taxon>Actinomycetes</taxon>
        <taxon>Propionibacteriales</taxon>
        <taxon>Nocardioidaceae</taxon>
        <taxon>Nocardioides</taxon>
    </lineage>
</organism>
<feature type="transmembrane region" description="Helical" evidence="6">
    <location>
        <begin position="36"/>
        <end position="56"/>
    </location>
</feature>
<dbReference type="GO" id="GO:0043190">
    <property type="term" value="C:ATP-binding cassette (ABC) transporter complex"/>
    <property type="evidence" value="ECO:0007669"/>
    <property type="project" value="InterPro"/>
</dbReference>
<dbReference type="InterPro" id="IPR013525">
    <property type="entry name" value="ABC2_TM"/>
</dbReference>
<evidence type="ECO:0000313" key="8">
    <source>
        <dbReference type="EMBL" id="ROR91066.1"/>
    </source>
</evidence>
<evidence type="ECO:0000256" key="3">
    <source>
        <dbReference type="ARBA" id="ARBA00022989"/>
    </source>
</evidence>
<evidence type="ECO:0000256" key="5">
    <source>
        <dbReference type="ARBA" id="ARBA00023251"/>
    </source>
</evidence>
<dbReference type="Pfam" id="PF01061">
    <property type="entry name" value="ABC2_membrane"/>
    <property type="match status" value="1"/>
</dbReference>
<accession>A0A3N2CUC6</accession>
<feature type="transmembrane region" description="Helical" evidence="6">
    <location>
        <begin position="115"/>
        <end position="140"/>
    </location>
</feature>
<evidence type="ECO:0000256" key="2">
    <source>
        <dbReference type="ARBA" id="ARBA00022692"/>
    </source>
</evidence>
<dbReference type="Proteomes" id="UP000281738">
    <property type="component" value="Unassembled WGS sequence"/>
</dbReference>
<feature type="transmembrane region" description="Helical" evidence="6">
    <location>
        <begin position="68"/>
        <end position="94"/>
    </location>
</feature>
<keyword evidence="9" id="KW-1185">Reference proteome</keyword>
<feature type="transmembrane region" description="Helical" evidence="6">
    <location>
        <begin position="178"/>
        <end position="198"/>
    </location>
</feature>
<dbReference type="PIRSF" id="PIRSF006648">
    <property type="entry name" value="DrrB"/>
    <property type="match status" value="1"/>
</dbReference>
<evidence type="ECO:0000256" key="4">
    <source>
        <dbReference type="ARBA" id="ARBA00023136"/>
    </source>
</evidence>
<dbReference type="GO" id="GO:0140359">
    <property type="term" value="F:ABC-type transporter activity"/>
    <property type="evidence" value="ECO:0007669"/>
    <property type="project" value="InterPro"/>
</dbReference>
<evidence type="ECO:0000256" key="1">
    <source>
        <dbReference type="ARBA" id="ARBA00004141"/>
    </source>
</evidence>
<reference evidence="8 9" key="1">
    <citation type="submission" date="2018-11" db="EMBL/GenBank/DDBJ databases">
        <title>Sequencing the genomes of 1000 actinobacteria strains.</title>
        <authorList>
            <person name="Klenk H.-P."/>
        </authorList>
    </citation>
    <scope>NUCLEOTIDE SEQUENCE [LARGE SCALE GENOMIC DNA]</scope>
    <source>
        <strain evidence="8 9">DSM 12652</strain>
    </source>
</reference>
<protein>
    <submittedName>
        <fullName evidence="8">ABC-2 type transport system permease protein</fullName>
    </submittedName>
</protein>
<sequence>MTTTTTTTTTTTPRAAGLLNPTLLRLELRRLSRDRATIFFTAVLPGFFYLIFGATQQYADESVGNGNVAMLIMVSMAAYGAVTATVSIGGAAAVERMQGWGRQLGLTPLRDATYVVTKAVVAVLVAGLPIALVFALGAITGARAPWWAWGGAALVILLGASVFALYGLCFGLAFRSEAALSAASGSIVVLGFLGNIFVPLSGTMLDVARWTPLYGYVTLARYPVTEGVLLSNDGATTTEPLWIAVANVTLWSLLLATVATSLVHRGRSRQ</sequence>
<keyword evidence="5" id="KW-0046">Antibiotic resistance</keyword>
<dbReference type="AlphaFoldDB" id="A0A3N2CUC6"/>
<name>A0A3N2CUC6_9ACTN</name>
<dbReference type="GO" id="GO:0046677">
    <property type="term" value="P:response to antibiotic"/>
    <property type="evidence" value="ECO:0007669"/>
    <property type="project" value="UniProtKB-KW"/>
</dbReference>
<keyword evidence="2 6" id="KW-0812">Transmembrane</keyword>
<proteinExistence type="predicted"/>
<dbReference type="RefSeq" id="WP_246003443.1">
    <property type="nucleotide sequence ID" value="NZ_RKHO01000001.1"/>
</dbReference>
<evidence type="ECO:0000313" key="9">
    <source>
        <dbReference type="Proteomes" id="UP000281738"/>
    </source>
</evidence>
<evidence type="ECO:0000256" key="6">
    <source>
        <dbReference type="SAM" id="Phobius"/>
    </source>
</evidence>
<feature type="domain" description="ABC-2 type transporter transmembrane" evidence="7">
    <location>
        <begin position="22"/>
        <end position="210"/>
    </location>
</feature>
<feature type="transmembrane region" description="Helical" evidence="6">
    <location>
        <begin position="146"/>
        <end position="166"/>
    </location>
</feature>
<dbReference type="EMBL" id="RKHO01000001">
    <property type="protein sequence ID" value="ROR91066.1"/>
    <property type="molecule type" value="Genomic_DNA"/>
</dbReference>
<keyword evidence="4 6" id="KW-0472">Membrane</keyword>
<gene>
    <name evidence="8" type="ORF">EDD33_1927</name>
</gene>
<comment type="caution">
    <text evidence="8">The sequence shown here is derived from an EMBL/GenBank/DDBJ whole genome shotgun (WGS) entry which is preliminary data.</text>
</comment>
<comment type="subcellular location">
    <subcellularLocation>
        <location evidence="1">Membrane</location>
        <topology evidence="1">Multi-pass membrane protein</topology>
    </subcellularLocation>
</comment>
<keyword evidence="3 6" id="KW-1133">Transmembrane helix</keyword>
<dbReference type="InterPro" id="IPR000412">
    <property type="entry name" value="ABC_2_transport"/>
</dbReference>
<evidence type="ECO:0000259" key="7">
    <source>
        <dbReference type="Pfam" id="PF01061"/>
    </source>
</evidence>
<feature type="transmembrane region" description="Helical" evidence="6">
    <location>
        <begin position="241"/>
        <end position="263"/>
    </location>
</feature>